<comment type="caution">
    <text evidence="2">The sequence shown here is derived from an EMBL/GenBank/DDBJ whole genome shotgun (WGS) entry which is preliminary data.</text>
</comment>
<dbReference type="InterPro" id="IPR036719">
    <property type="entry name" value="Neuro-gated_channel_TM_sf"/>
</dbReference>
<dbReference type="GO" id="GO:0004888">
    <property type="term" value="F:transmembrane signaling receptor activity"/>
    <property type="evidence" value="ECO:0007669"/>
    <property type="project" value="InterPro"/>
</dbReference>
<gene>
    <name evidence="2" type="ORF">MNOR_LOCUS11435</name>
</gene>
<proteinExistence type="predicted"/>
<evidence type="ECO:0000256" key="1">
    <source>
        <dbReference type="SAM" id="Phobius"/>
    </source>
</evidence>
<feature type="non-terminal residue" evidence="2">
    <location>
        <position position="1"/>
    </location>
</feature>
<protein>
    <submittedName>
        <fullName evidence="2">Uncharacterized protein</fullName>
    </submittedName>
</protein>
<keyword evidence="1" id="KW-0812">Transmembrane</keyword>
<dbReference type="Gene3D" id="1.20.58.390">
    <property type="entry name" value="Neurotransmitter-gated ion-channel transmembrane domain"/>
    <property type="match status" value="1"/>
</dbReference>
<dbReference type="Proteomes" id="UP001497623">
    <property type="component" value="Unassembled WGS sequence"/>
</dbReference>
<sequence>GYGTFAISAEDFQDRATISLTTLLVHMSLYSDVLATLPQTTYLKSIDVWFIFSIFFLSSIIAVHLITNEIPHKLSIEEQVINTVFLHWSRYIFGIIYIAFQICYWVYVLVNSS</sequence>
<keyword evidence="1" id="KW-1133">Transmembrane helix</keyword>
<organism evidence="2 3">
    <name type="scientific">Meganyctiphanes norvegica</name>
    <name type="common">Northern krill</name>
    <name type="synonym">Thysanopoda norvegica</name>
    <dbReference type="NCBI Taxonomy" id="48144"/>
    <lineage>
        <taxon>Eukaryota</taxon>
        <taxon>Metazoa</taxon>
        <taxon>Ecdysozoa</taxon>
        <taxon>Arthropoda</taxon>
        <taxon>Crustacea</taxon>
        <taxon>Multicrustacea</taxon>
        <taxon>Malacostraca</taxon>
        <taxon>Eumalacostraca</taxon>
        <taxon>Eucarida</taxon>
        <taxon>Euphausiacea</taxon>
        <taxon>Euphausiidae</taxon>
        <taxon>Meganyctiphanes</taxon>
    </lineage>
</organism>
<feature type="transmembrane region" description="Helical" evidence="1">
    <location>
        <begin position="48"/>
        <end position="67"/>
    </location>
</feature>
<reference evidence="2 3" key="1">
    <citation type="submission" date="2024-05" db="EMBL/GenBank/DDBJ databases">
        <authorList>
            <person name="Wallberg A."/>
        </authorList>
    </citation>
    <scope>NUCLEOTIDE SEQUENCE [LARGE SCALE GENOMIC DNA]</scope>
</reference>
<feature type="transmembrane region" description="Helical" evidence="1">
    <location>
        <begin position="88"/>
        <end position="107"/>
    </location>
</feature>
<evidence type="ECO:0000313" key="2">
    <source>
        <dbReference type="EMBL" id="CAL4080963.1"/>
    </source>
</evidence>
<dbReference type="InterPro" id="IPR006028">
    <property type="entry name" value="GABAA/Glycine_rcpt"/>
</dbReference>
<dbReference type="SUPFAM" id="SSF90112">
    <property type="entry name" value="Neurotransmitter-gated ion-channel transmembrane pore"/>
    <property type="match status" value="1"/>
</dbReference>
<dbReference type="PRINTS" id="PR00253">
    <property type="entry name" value="GABAARECEPTR"/>
</dbReference>
<evidence type="ECO:0000313" key="3">
    <source>
        <dbReference type="Proteomes" id="UP001497623"/>
    </source>
</evidence>
<keyword evidence="1" id="KW-0472">Membrane</keyword>
<dbReference type="EMBL" id="CAXKWB010006008">
    <property type="protein sequence ID" value="CAL4080963.1"/>
    <property type="molecule type" value="Genomic_DNA"/>
</dbReference>
<dbReference type="GO" id="GO:0005216">
    <property type="term" value="F:monoatomic ion channel activity"/>
    <property type="evidence" value="ECO:0007669"/>
    <property type="project" value="InterPro"/>
</dbReference>
<name>A0AAV2QCV9_MEGNR</name>
<dbReference type="AlphaFoldDB" id="A0AAV2QCV9"/>
<dbReference type="InterPro" id="IPR038050">
    <property type="entry name" value="Neuro_actylchol_rec"/>
</dbReference>
<accession>A0AAV2QCV9</accession>
<dbReference type="GO" id="GO:0016020">
    <property type="term" value="C:membrane"/>
    <property type="evidence" value="ECO:0007669"/>
    <property type="project" value="InterPro"/>
</dbReference>
<keyword evidence="3" id="KW-1185">Reference proteome</keyword>